<gene>
    <name evidence="2" type="ORF">NEISUBOT_03722</name>
</gene>
<proteinExistence type="predicted"/>
<dbReference type="AlphaFoldDB" id="A0A9W5ISJ4"/>
<organism evidence="2 3">
    <name type="scientific">Neisseria subflava NJ9703</name>
    <dbReference type="NCBI Taxonomy" id="546268"/>
    <lineage>
        <taxon>Bacteria</taxon>
        <taxon>Pseudomonadati</taxon>
        <taxon>Pseudomonadota</taxon>
        <taxon>Betaproteobacteria</taxon>
        <taxon>Neisseriales</taxon>
        <taxon>Neisseriaceae</taxon>
        <taxon>Neisseria</taxon>
    </lineage>
</organism>
<evidence type="ECO:0000256" key="1">
    <source>
        <dbReference type="SAM" id="SignalP"/>
    </source>
</evidence>
<protein>
    <submittedName>
        <fullName evidence="2">Uncharacterized protein</fullName>
    </submittedName>
</protein>
<accession>A0A9W5ISJ4</accession>
<feature type="chain" id="PRO_5040947102" evidence="1">
    <location>
        <begin position="25"/>
        <end position="238"/>
    </location>
</feature>
<dbReference type="EMBL" id="ACEO02000002">
    <property type="protein sequence ID" value="EFC52886.1"/>
    <property type="molecule type" value="Genomic_DNA"/>
</dbReference>
<keyword evidence="1" id="KW-0732">Signal</keyword>
<feature type="signal peptide" evidence="1">
    <location>
        <begin position="1"/>
        <end position="24"/>
    </location>
</feature>
<evidence type="ECO:0000313" key="3">
    <source>
        <dbReference type="Proteomes" id="UP000004621"/>
    </source>
</evidence>
<reference evidence="2 3" key="1">
    <citation type="submission" date="2010-01" db="EMBL/GenBank/DDBJ databases">
        <authorList>
            <person name="Weinstock G."/>
            <person name="Sodergren E."/>
            <person name="Clifton S."/>
            <person name="Fulton L."/>
            <person name="Fulton B."/>
            <person name="Courtney L."/>
            <person name="Fronick C."/>
            <person name="Harrison M."/>
            <person name="Strong C."/>
            <person name="Farmer C."/>
            <person name="Delahaunty K."/>
            <person name="Markovic C."/>
            <person name="Hall O."/>
            <person name="Minx P."/>
            <person name="Tomlinson C."/>
            <person name="Mitreva M."/>
            <person name="Nelson J."/>
            <person name="Hou S."/>
            <person name="Wollam A."/>
            <person name="Pepin K.H."/>
            <person name="Johnson M."/>
            <person name="Bhonagiri V."/>
            <person name="Nash W.E."/>
            <person name="Warren W."/>
            <person name="Chinwalla A."/>
            <person name="Mardis E.R."/>
            <person name="Wilson R.K."/>
        </authorList>
    </citation>
    <scope>NUCLEOTIDE SEQUENCE [LARGE SCALE GENOMIC DNA]</scope>
    <source>
        <strain evidence="2 3">NJ9703</strain>
    </source>
</reference>
<evidence type="ECO:0000313" key="2">
    <source>
        <dbReference type="EMBL" id="EFC52886.1"/>
    </source>
</evidence>
<comment type="caution">
    <text evidence="2">The sequence shown here is derived from an EMBL/GenBank/DDBJ whole genome shotgun (WGS) entry which is preliminary data.</text>
</comment>
<name>A0A9W5ISJ4_NEISU</name>
<dbReference type="Proteomes" id="UP000004621">
    <property type="component" value="Unassembled WGS sequence"/>
</dbReference>
<sequence length="238" mass="26864">MTMKFRRFVPALLISALTLNGCTAFLWGGNNPFHKTTTEKTVAKDKIHAFGVVAKDNTQLETGSLVMMGKKYWFVVNSKDSAKLKAVLDVKLDKQFQMVQQNPRYAYEALPVELKSPESQTFRSKFCLRYDTQKAAEIAKLKQLAFKPVELDGKTVYTRCISTEGHYYATPKNVSEDRRFDTAVPVRIYYTETKKSTDVQKLTENILQTPFTLALDAVGAVIAVPYVVVSEIIDASRK</sequence>